<dbReference type="SUPFAM" id="SSF55136">
    <property type="entry name" value="Probable bacterial effector-binding domain"/>
    <property type="match status" value="1"/>
</dbReference>
<accession>A0A380HLB3</accession>
<dbReference type="InterPro" id="IPR011256">
    <property type="entry name" value="Reg_factor_effector_dom_sf"/>
</dbReference>
<evidence type="ECO:0000259" key="1">
    <source>
        <dbReference type="SMART" id="SM00871"/>
    </source>
</evidence>
<sequence>MRMNYRIEELPTLSVIGEKKIYATGQKAQENIFMFWMEFDDSGKKDQLLELGNNQLPGLLGVCKPHDSGEMHYLIGVTSEHKDDKWRNIELEGGRYLVFDAKGPVPESIKKAMQQINKDILPKLDYEIRHAPFFELYKEGAIREDDYVTEIWLSIV</sequence>
<organism evidence="2 3">
    <name type="scientific">Staphylococcus saprophyticus</name>
    <dbReference type="NCBI Taxonomy" id="29385"/>
    <lineage>
        <taxon>Bacteria</taxon>
        <taxon>Bacillati</taxon>
        <taxon>Bacillota</taxon>
        <taxon>Bacilli</taxon>
        <taxon>Bacillales</taxon>
        <taxon>Staphylococcaceae</taxon>
        <taxon>Staphylococcus</taxon>
    </lineage>
</organism>
<dbReference type="PANTHER" id="PTHR36444">
    <property type="entry name" value="TRANSCRIPTIONAL REGULATOR PROTEIN YOBU-RELATED"/>
    <property type="match status" value="1"/>
</dbReference>
<dbReference type="Pfam" id="PF06445">
    <property type="entry name" value="GyrI-like"/>
    <property type="match status" value="1"/>
</dbReference>
<feature type="domain" description="AraC effector-binding" evidence="1">
    <location>
        <begin position="3"/>
        <end position="156"/>
    </location>
</feature>
<gene>
    <name evidence="2" type="ORF">NCTC7688_00625</name>
</gene>
<dbReference type="Gene3D" id="3.20.80.10">
    <property type="entry name" value="Regulatory factor, effector binding domain"/>
    <property type="match status" value="1"/>
</dbReference>
<dbReference type="InterPro" id="IPR029442">
    <property type="entry name" value="GyrI-like"/>
</dbReference>
<evidence type="ECO:0000313" key="2">
    <source>
        <dbReference type="EMBL" id="SUM82129.1"/>
    </source>
</evidence>
<dbReference type="AlphaFoldDB" id="A0A380HLB3"/>
<dbReference type="PANTHER" id="PTHR36444:SF3">
    <property type="entry name" value="TRANSCRIPTIONAL ACTIVATOR, PUTATIVE-RELATED"/>
    <property type="match status" value="1"/>
</dbReference>
<dbReference type="InterPro" id="IPR010499">
    <property type="entry name" value="AraC_E-bd"/>
</dbReference>
<dbReference type="InterPro" id="IPR053182">
    <property type="entry name" value="YobU-like_regulator"/>
</dbReference>
<dbReference type="SMART" id="SM00871">
    <property type="entry name" value="AraC_E_bind"/>
    <property type="match status" value="1"/>
</dbReference>
<proteinExistence type="predicted"/>
<dbReference type="Proteomes" id="UP000254707">
    <property type="component" value="Unassembled WGS sequence"/>
</dbReference>
<protein>
    <submittedName>
        <fullName evidence="2">Transcriptional activator</fullName>
    </submittedName>
</protein>
<reference evidence="2 3" key="1">
    <citation type="submission" date="2018-06" db="EMBL/GenBank/DDBJ databases">
        <authorList>
            <consortium name="Pathogen Informatics"/>
            <person name="Doyle S."/>
        </authorList>
    </citation>
    <scope>NUCLEOTIDE SEQUENCE [LARGE SCALE GENOMIC DNA]</scope>
    <source>
        <strain evidence="2 3">NCTC7688</strain>
    </source>
</reference>
<dbReference type="EMBL" id="UHED01000001">
    <property type="protein sequence ID" value="SUM82129.1"/>
    <property type="molecule type" value="Genomic_DNA"/>
</dbReference>
<name>A0A380HLB3_STASA</name>
<evidence type="ECO:0000313" key="3">
    <source>
        <dbReference type="Proteomes" id="UP000254707"/>
    </source>
</evidence>